<reference evidence="6 7" key="1">
    <citation type="submission" date="2022-06" db="EMBL/GenBank/DDBJ databases">
        <authorList>
            <person name="Jeon C.O."/>
        </authorList>
    </citation>
    <scope>NUCLEOTIDE SEQUENCE [LARGE SCALE GENOMIC DNA]</scope>
    <source>
        <strain evidence="6 7">KCTC 13943</strain>
    </source>
</reference>
<keyword evidence="7" id="KW-1185">Reference proteome</keyword>
<evidence type="ECO:0000256" key="4">
    <source>
        <dbReference type="ARBA" id="ARBA00022840"/>
    </source>
</evidence>
<comment type="similarity">
    <text evidence="1">Belongs to the ABC transporter superfamily.</text>
</comment>
<dbReference type="PROSITE" id="PS00211">
    <property type="entry name" value="ABC_TRANSPORTER_1"/>
    <property type="match status" value="1"/>
</dbReference>
<dbReference type="InterPro" id="IPR017871">
    <property type="entry name" value="ABC_transporter-like_CS"/>
</dbReference>
<dbReference type="Proteomes" id="UP001523262">
    <property type="component" value="Unassembled WGS sequence"/>
</dbReference>
<organism evidence="6 7">
    <name type="scientific">Neobacillus pocheonensis</name>
    <dbReference type="NCBI Taxonomy" id="363869"/>
    <lineage>
        <taxon>Bacteria</taxon>
        <taxon>Bacillati</taxon>
        <taxon>Bacillota</taxon>
        <taxon>Bacilli</taxon>
        <taxon>Bacillales</taxon>
        <taxon>Bacillaceae</taxon>
        <taxon>Neobacillus</taxon>
    </lineage>
</organism>
<comment type="caution">
    <text evidence="6">The sequence shown here is derived from an EMBL/GenBank/DDBJ whole genome shotgun (WGS) entry which is preliminary data.</text>
</comment>
<dbReference type="InterPro" id="IPR003593">
    <property type="entry name" value="AAA+_ATPase"/>
</dbReference>
<sequence>MESIVELKDVTKVIKGRTIIDKISFQVNKGEVFGFLGPNGAGKTTTIRMIVGLMGITAGDITIGGYSIKSKFEEAVSHVGAIVENPEMYKFLSGYQNLVHYARMSKGITKEKIDETVELVGLTGRIHDKVKTYSLGMRQRLGLAQCLLHDPEVLILDEPTNGLDPAGIREIRDYLRLLAREKNMAIIVSSHLLSEMEMMCDRIGIIQNGRLIDVQLVQEFVHGTEVIYELEVIPREKALLLVLENYPNVPATRSRNGISAELPKEEIPNLVKLFVGEEIQVFGIKEVAKTLEDRFLEVTSEKEAISRG</sequence>
<evidence type="ECO:0000256" key="3">
    <source>
        <dbReference type="ARBA" id="ARBA00022741"/>
    </source>
</evidence>
<evidence type="ECO:0000256" key="1">
    <source>
        <dbReference type="ARBA" id="ARBA00005417"/>
    </source>
</evidence>
<dbReference type="SUPFAM" id="SSF52540">
    <property type="entry name" value="P-loop containing nucleoside triphosphate hydrolases"/>
    <property type="match status" value="1"/>
</dbReference>
<accession>A0ABT0W5C6</accession>
<keyword evidence="4 6" id="KW-0067">ATP-binding</keyword>
<keyword evidence="2" id="KW-0813">Transport</keyword>
<evidence type="ECO:0000313" key="7">
    <source>
        <dbReference type="Proteomes" id="UP001523262"/>
    </source>
</evidence>
<dbReference type="SMART" id="SM00382">
    <property type="entry name" value="AAA"/>
    <property type="match status" value="1"/>
</dbReference>
<evidence type="ECO:0000259" key="5">
    <source>
        <dbReference type="PROSITE" id="PS50893"/>
    </source>
</evidence>
<dbReference type="InterPro" id="IPR027417">
    <property type="entry name" value="P-loop_NTPase"/>
</dbReference>
<dbReference type="EMBL" id="JAMQCR010000001">
    <property type="protein sequence ID" value="MCM2531542.1"/>
    <property type="molecule type" value="Genomic_DNA"/>
</dbReference>
<name>A0ABT0W5C6_9BACI</name>
<evidence type="ECO:0000313" key="6">
    <source>
        <dbReference type="EMBL" id="MCM2531542.1"/>
    </source>
</evidence>
<keyword evidence="3" id="KW-0547">Nucleotide-binding</keyword>
<proteinExistence type="inferred from homology"/>
<dbReference type="Pfam" id="PF00005">
    <property type="entry name" value="ABC_tran"/>
    <property type="match status" value="1"/>
</dbReference>
<dbReference type="Gene3D" id="3.40.50.300">
    <property type="entry name" value="P-loop containing nucleotide triphosphate hydrolases"/>
    <property type="match status" value="1"/>
</dbReference>
<feature type="domain" description="ABC transporter" evidence="5">
    <location>
        <begin position="5"/>
        <end position="233"/>
    </location>
</feature>
<evidence type="ECO:0000256" key="2">
    <source>
        <dbReference type="ARBA" id="ARBA00022448"/>
    </source>
</evidence>
<dbReference type="PANTHER" id="PTHR43335:SF4">
    <property type="entry name" value="ABC TRANSPORTER, ATP-BINDING PROTEIN"/>
    <property type="match status" value="1"/>
</dbReference>
<dbReference type="GO" id="GO:0005524">
    <property type="term" value="F:ATP binding"/>
    <property type="evidence" value="ECO:0007669"/>
    <property type="project" value="UniProtKB-KW"/>
</dbReference>
<protein>
    <submittedName>
        <fullName evidence="6">ABC transporter ATP-binding protein</fullName>
    </submittedName>
</protein>
<dbReference type="PROSITE" id="PS50893">
    <property type="entry name" value="ABC_TRANSPORTER_2"/>
    <property type="match status" value="1"/>
</dbReference>
<dbReference type="InterPro" id="IPR003439">
    <property type="entry name" value="ABC_transporter-like_ATP-bd"/>
</dbReference>
<dbReference type="PANTHER" id="PTHR43335">
    <property type="entry name" value="ABC TRANSPORTER, ATP-BINDING PROTEIN"/>
    <property type="match status" value="1"/>
</dbReference>
<gene>
    <name evidence="6" type="ORF">NDK43_02940</name>
</gene>